<dbReference type="SUPFAM" id="SSF54695">
    <property type="entry name" value="POZ domain"/>
    <property type="match status" value="1"/>
</dbReference>
<name>A0A1E4TNS7_PACTA</name>
<dbReference type="OrthoDB" id="684045at2759"/>
<dbReference type="InterPro" id="IPR044515">
    <property type="entry name" value="ABTB1"/>
</dbReference>
<dbReference type="STRING" id="669874.A0A1E4TNS7"/>
<proteinExistence type="predicted"/>
<reference evidence="4" key="1">
    <citation type="submission" date="2016-05" db="EMBL/GenBank/DDBJ databases">
        <title>Comparative genomics of biotechnologically important yeasts.</title>
        <authorList>
            <consortium name="DOE Joint Genome Institute"/>
            <person name="Riley R."/>
            <person name="Haridas S."/>
            <person name="Wolfe K.H."/>
            <person name="Lopes M.R."/>
            <person name="Hittinger C.T."/>
            <person name="Goker M."/>
            <person name="Salamov A."/>
            <person name="Wisecaver J."/>
            <person name="Long T.M."/>
            <person name="Aerts A.L."/>
            <person name="Barry K."/>
            <person name="Choi C."/>
            <person name="Clum A."/>
            <person name="Coughlan A.Y."/>
            <person name="Deshpande S."/>
            <person name="Douglass A.P."/>
            <person name="Hanson S.J."/>
            <person name="Klenk H.-P."/>
            <person name="Labutti K."/>
            <person name="Lapidus A."/>
            <person name="Lindquist E."/>
            <person name="Lipzen A."/>
            <person name="Meier-Kolthoff J.P."/>
            <person name="Ohm R.A."/>
            <person name="Otillar R.P."/>
            <person name="Pangilinan J."/>
            <person name="Peng Y."/>
            <person name="Rokas A."/>
            <person name="Rosa C.A."/>
            <person name="Scheuner C."/>
            <person name="Sibirny A.A."/>
            <person name="Slot J.C."/>
            <person name="Stielow J.B."/>
            <person name="Sun H."/>
            <person name="Kurtzman C.P."/>
            <person name="Blackwell M."/>
            <person name="Grigoriev I.V."/>
            <person name="Jeffries T.W."/>
        </authorList>
    </citation>
    <scope>NUCLEOTIDE SEQUENCE [LARGE SCALE GENOMIC DNA]</scope>
    <source>
        <strain evidence="4">NRRL Y-2460</strain>
    </source>
</reference>
<dbReference type="AlphaFoldDB" id="A0A1E4TNS7"/>
<dbReference type="GO" id="GO:0000151">
    <property type="term" value="C:ubiquitin ligase complex"/>
    <property type="evidence" value="ECO:0007669"/>
    <property type="project" value="TreeGrafter"/>
</dbReference>
<dbReference type="EMBL" id="KV454018">
    <property type="protein sequence ID" value="ODV93372.1"/>
    <property type="molecule type" value="Genomic_DNA"/>
</dbReference>
<dbReference type="InterPro" id="IPR011333">
    <property type="entry name" value="SKP1/BTB/POZ_sf"/>
</dbReference>
<accession>A0A1E4TNS7</accession>
<keyword evidence="2" id="KW-0040">ANK repeat</keyword>
<dbReference type="Proteomes" id="UP000094236">
    <property type="component" value="Unassembled WGS sequence"/>
</dbReference>
<dbReference type="PANTHER" id="PTHR46231:SF1">
    <property type="entry name" value="ANKYRIN REPEAT AND BTB_POZ DOMAIN-CONTAINING PROTEIN 1"/>
    <property type="match status" value="1"/>
</dbReference>
<evidence type="ECO:0000256" key="2">
    <source>
        <dbReference type="ARBA" id="ARBA00023043"/>
    </source>
</evidence>
<dbReference type="GO" id="GO:0005737">
    <property type="term" value="C:cytoplasm"/>
    <property type="evidence" value="ECO:0007669"/>
    <property type="project" value="TreeGrafter"/>
</dbReference>
<evidence type="ECO:0000313" key="4">
    <source>
        <dbReference type="Proteomes" id="UP000094236"/>
    </source>
</evidence>
<sequence length="212" mass="24712">MFNSSFSETLIYESILENHEVIDRSVMLKNPESIPVISLSISMLTMEVAEIILSYLYYDEAEIPDNLAIEVLLISDVLFIDRLKTMAAISLTKIENFDEISVYDILRAGWQTRVHRLEVFVAKLIANDLDKYIEEEEFSEVILESAQRIEIREDTDTIELIDDIRFYLAKRHAIEIEDDDDENSLIDYDQMNKYQTDLKKLDDLLFKLGLEA</sequence>
<keyword evidence="4" id="KW-1185">Reference proteome</keyword>
<gene>
    <name evidence="3" type="ORF">PACTADRAFT_35995</name>
</gene>
<evidence type="ECO:0000256" key="1">
    <source>
        <dbReference type="ARBA" id="ARBA00022737"/>
    </source>
</evidence>
<evidence type="ECO:0000313" key="3">
    <source>
        <dbReference type="EMBL" id="ODV93372.1"/>
    </source>
</evidence>
<dbReference type="Gene3D" id="3.30.710.10">
    <property type="entry name" value="Potassium Channel Kv1.1, Chain A"/>
    <property type="match status" value="1"/>
</dbReference>
<keyword evidence="1" id="KW-0677">Repeat</keyword>
<protein>
    <submittedName>
        <fullName evidence="3">Uncharacterized protein</fullName>
    </submittedName>
</protein>
<organism evidence="3 4">
    <name type="scientific">Pachysolen tannophilus NRRL Y-2460</name>
    <dbReference type="NCBI Taxonomy" id="669874"/>
    <lineage>
        <taxon>Eukaryota</taxon>
        <taxon>Fungi</taxon>
        <taxon>Dikarya</taxon>
        <taxon>Ascomycota</taxon>
        <taxon>Saccharomycotina</taxon>
        <taxon>Pichiomycetes</taxon>
        <taxon>Pachysolenaceae</taxon>
        <taxon>Pachysolen</taxon>
    </lineage>
</organism>
<dbReference type="PANTHER" id="PTHR46231">
    <property type="entry name" value="ANKYRIN REPEAT AND BTB/POZ DOMAIN-CONTAINING PROTEIN 1"/>
    <property type="match status" value="1"/>
</dbReference>